<keyword evidence="1" id="KW-0812">Transmembrane</keyword>
<reference evidence="2" key="1">
    <citation type="submission" date="2023-10" db="EMBL/GenBank/DDBJ databases">
        <authorList>
            <person name="Chen Y."/>
            <person name="Shah S."/>
            <person name="Dougan E. K."/>
            <person name="Thang M."/>
            <person name="Chan C."/>
        </authorList>
    </citation>
    <scope>NUCLEOTIDE SEQUENCE [LARGE SCALE GENOMIC DNA]</scope>
</reference>
<evidence type="ECO:0000313" key="2">
    <source>
        <dbReference type="EMBL" id="CAK0846665.1"/>
    </source>
</evidence>
<evidence type="ECO:0000313" key="3">
    <source>
        <dbReference type="Proteomes" id="UP001189429"/>
    </source>
</evidence>
<keyword evidence="1" id="KW-0472">Membrane</keyword>
<dbReference type="Proteomes" id="UP001189429">
    <property type="component" value="Unassembled WGS sequence"/>
</dbReference>
<organism evidence="2 3">
    <name type="scientific">Prorocentrum cordatum</name>
    <dbReference type="NCBI Taxonomy" id="2364126"/>
    <lineage>
        <taxon>Eukaryota</taxon>
        <taxon>Sar</taxon>
        <taxon>Alveolata</taxon>
        <taxon>Dinophyceae</taxon>
        <taxon>Prorocentrales</taxon>
        <taxon>Prorocentraceae</taxon>
        <taxon>Prorocentrum</taxon>
    </lineage>
</organism>
<keyword evidence="3" id="KW-1185">Reference proteome</keyword>
<accession>A0ABN9TLS2</accession>
<sequence length="509" mass="55099">MQYVREYQYWFVTKKEDRLVAFGKVQVSPDVSSRAAAVVEVSILSQVVLLVRMPLQQQLRQAVRRPSHEVDFGGEAPLGVDSLLSVGGRGLPAGGPSGRALPEGRSGLQSTRNHLQWLMRSGAGTEAASDARERMAARCAVLATLAAVAGPTGCLAAGRPQCAASASGVHFQSSSDSVYTGLQARVHFSKWGDGCFGRRGNVRGQDLSPAGELISQQLSATGSRADQRSEDWCAAFFGIRKDPFLEGVFSSIKNLSDGAVELVFAESARNKTILKVRAPRRCCLELQGREGPGAADGIPSQRSGWRVGTAGRVRELEGLDKPCFQDCASLVNASGAVLILMVYRDRALSEDSSSLAAFLDGVARSDLTQVHKAGFDASSTDQGDHMAAYFPTDPLGASGCHDIVHIVQLKPVPSASIPAEFCGSLAQTLSDIPPPKIEQILLSTRIQSFPQVGHYSLQEIRSRWYLFFTILALVNIGLLQLFFLLEWRKRRLALRHEQYSTSGRQTLKV</sequence>
<dbReference type="EMBL" id="CAUYUJ010014838">
    <property type="protein sequence ID" value="CAK0846665.1"/>
    <property type="molecule type" value="Genomic_DNA"/>
</dbReference>
<keyword evidence="1" id="KW-1133">Transmembrane helix</keyword>
<feature type="transmembrane region" description="Helical" evidence="1">
    <location>
        <begin position="464"/>
        <end position="485"/>
    </location>
</feature>
<proteinExistence type="predicted"/>
<gene>
    <name evidence="2" type="ORF">PCOR1329_LOCUS40118</name>
</gene>
<comment type="caution">
    <text evidence="2">The sequence shown here is derived from an EMBL/GenBank/DDBJ whole genome shotgun (WGS) entry which is preliminary data.</text>
</comment>
<name>A0ABN9TLS2_9DINO</name>
<protein>
    <recommendedName>
        <fullName evidence="4">Transmembrane 9 superfamily member</fullName>
    </recommendedName>
</protein>
<evidence type="ECO:0000256" key="1">
    <source>
        <dbReference type="SAM" id="Phobius"/>
    </source>
</evidence>
<evidence type="ECO:0008006" key="4">
    <source>
        <dbReference type="Google" id="ProtNLM"/>
    </source>
</evidence>